<dbReference type="GO" id="GO:0003677">
    <property type="term" value="F:DNA binding"/>
    <property type="evidence" value="ECO:0007669"/>
    <property type="project" value="UniProtKB-KW"/>
</dbReference>
<keyword evidence="2" id="KW-0238">DNA-binding</keyword>
<dbReference type="InterPro" id="IPR014757">
    <property type="entry name" value="Tscrpt_reg_IclR_C"/>
</dbReference>
<dbReference type="InterPro" id="IPR005471">
    <property type="entry name" value="Tscrpt_reg_IclR_N"/>
</dbReference>
<dbReference type="SUPFAM" id="SSF55781">
    <property type="entry name" value="GAF domain-like"/>
    <property type="match status" value="1"/>
</dbReference>
<keyword evidence="3" id="KW-0804">Transcription</keyword>
<organism evidence="7 8">
    <name type="scientific">Caballeronia concitans</name>
    <dbReference type="NCBI Taxonomy" id="1777133"/>
    <lineage>
        <taxon>Bacteria</taxon>
        <taxon>Pseudomonadati</taxon>
        <taxon>Pseudomonadota</taxon>
        <taxon>Betaproteobacteria</taxon>
        <taxon>Burkholderiales</taxon>
        <taxon>Burkholderiaceae</taxon>
        <taxon>Caballeronia</taxon>
    </lineage>
</organism>
<accession>A0A658QT27</accession>
<dbReference type="SUPFAM" id="SSF46785">
    <property type="entry name" value="Winged helix' DNA-binding domain"/>
    <property type="match status" value="1"/>
</dbReference>
<evidence type="ECO:0000256" key="4">
    <source>
        <dbReference type="SAM" id="MobiDB-lite"/>
    </source>
</evidence>
<dbReference type="Proteomes" id="UP000198263">
    <property type="component" value="Unassembled WGS sequence"/>
</dbReference>
<dbReference type="OrthoDB" id="9807558at2"/>
<gene>
    <name evidence="7" type="ORF">AWB72_01130</name>
</gene>
<evidence type="ECO:0000259" key="5">
    <source>
        <dbReference type="PROSITE" id="PS51077"/>
    </source>
</evidence>
<name>A0A658QT27_9BURK</name>
<dbReference type="RefSeq" id="WP_052449697.1">
    <property type="nucleotide sequence ID" value="NZ_FCNV02000001.1"/>
</dbReference>
<protein>
    <submittedName>
        <fullName evidence="7">IclR family transcriptional regulator</fullName>
    </submittedName>
</protein>
<comment type="caution">
    <text evidence="7">The sequence shown here is derived from an EMBL/GenBank/DDBJ whole genome shotgun (WGS) entry which is preliminary data.</text>
</comment>
<evidence type="ECO:0000256" key="3">
    <source>
        <dbReference type="ARBA" id="ARBA00023163"/>
    </source>
</evidence>
<dbReference type="PROSITE" id="PS51078">
    <property type="entry name" value="ICLR_ED"/>
    <property type="match status" value="1"/>
</dbReference>
<dbReference type="GO" id="GO:0045892">
    <property type="term" value="P:negative regulation of DNA-templated transcription"/>
    <property type="evidence" value="ECO:0007669"/>
    <property type="project" value="TreeGrafter"/>
</dbReference>
<reference evidence="7 8" key="1">
    <citation type="submission" date="2016-01" db="EMBL/GenBank/DDBJ databases">
        <authorList>
            <person name="Peeters C."/>
        </authorList>
    </citation>
    <scope>NUCLEOTIDE SEQUENCE [LARGE SCALE GENOMIC DNA]</scope>
    <source>
        <strain evidence="7">LMG 29315</strain>
    </source>
</reference>
<dbReference type="Pfam" id="PF09339">
    <property type="entry name" value="HTH_IclR"/>
    <property type="match status" value="1"/>
</dbReference>
<evidence type="ECO:0000259" key="6">
    <source>
        <dbReference type="PROSITE" id="PS51078"/>
    </source>
</evidence>
<keyword evidence="8" id="KW-1185">Reference proteome</keyword>
<feature type="domain" description="HTH iclR-type" evidence="5">
    <location>
        <begin position="22"/>
        <end position="84"/>
    </location>
</feature>
<dbReference type="PROSITE" id="PS51077">
    <property type="entry name" value="HTH_ICLR"/>
    <property type="match status" value="1"/>
</dbReference>
<evidence type="ECO:0000256" key="1">
    <source>
        <dbReference type="ARBA" id="ARBA00023015"/>
    </source>
</evidence>
<dbReference type="AlphaFoldDB" id="A0A658QT27"/>
<sequence>MHTMSSRSPNRDKTREKDSDEVTALARGLDVLRRIAAADAPVSNRELTDWTGIPKPTVSRITATLVGAGLLLRLPDSERFVLTASVLELSNGFLRNFDIRARARPFLIALAERTGLSVHLAVRDRLEMVVIDAIRPRSAVLVSRLEVGGRMDLSRTAVGRAYLSVLPDADRLALIGSLQTASGDDWPAIAGGLQRGLEDARRYGFATSLGEWHLGLNAVAAGFVGPSEEHYSVNCGGAAHQCPHETLVGTIAPALLECVDYIAREIGGTAGNKTPLREIK</sequence>
<dbReference type="GO" id="GO:0003700">
    <property type="term" value="F:DNA-binding transcription factor activity"/>
    <property type="evidence" value="ECO:0007669"/>
    <property type="project" value="TreeGrafter"/>
</dbReference>
<dbReference type="InterPro" id="IPR036390">
    <property type="entry name" value="WH_DNA-bd_sf"/>
</dbReference>
<dbReference type="PANTHER" id="PTHR30136">
    <property type="entry name" value="HELIX-TURN-HELIX TRANSCRIPTIONAL REGULATOR, ICLR FAMILY"/>
    <property type="match status" value="1"/>
</dbReference>
<evidence type="ECO:0000313" key="7">
    <source>
        <dbReference type="EMBL" id="SAL17808.1"/>
    </source>
</evidence>
<feature type="region of interest" description="Disordered" evidence="4">
    <location>
        <begin position="1"/>
        <end position="22"/>
    </location>
</feature>
<dbReference type="PANTHER" id="PTHR30136:SF33">
    <property type="entry name" value="TRANSCRIPTIONAL REGULATORY PROTEIN"/>
    <property type="match status" value="1"/>
</dbReference>
<evidence type="ECO:0000313" key="8">
    <source>
        <dbReference type="Proteomes" id="UP000198263"/>
    </source>
</evidence>
<dbReference type="SMART" id="SM00346">
    <property type="entry name" value="HTH_ICLR"/>
    <property type="match status" value="1"/>
</dbReference>
<dbReference type="InterPro" id="IPR029016">
    <property type="entry name" value="GAF-like_dom_sf"/>
</dbReference>
<dbReference type="InterPro" id="IPR050707">
    <property type="entry name" value="HTH_MetabolicPath_Reg"/>
</dbReference>
<evidence type="ECO:0000256" key="2">
    <source>
        <dbReference type="ARBA" id="ARBA00023125"/>
    </source>
</evidence>
<proteinExistence type="predicted"/>
<dbReference type="Pfam" id="PF01614">
    <property type="entry name" value="IclR_C"/>
    <property type="match status" value="1"/>
</dbReference>
<feature type="compositionally biased region" description="Basic and acidic residues" evidence="4">
    <location>
        <begin position="9"/>
        <end position="20"/>
    </location>
</feature>
<dbReference type="InterPro" id="IPR036388">
    <property type="entry name" value="WH-like_DNA-bd_sf"/>
</dbReference>
<dbReference type="Gene3D" id="1.10.10.10">
    <property type="entry name" value="Winged helix-like DNA-binding domain superfamily/Winged helix DNA-binding domain"/>
    <property type="match status" value="1"/>
</dbReference>
<keyword evidence="1" id="KW-0805">Transcription regulation</keyword>
<feature type="domain" description="IclR-ED" evidence="6">
    <location>
        <begin position="85"/>
        <end position="268"/>
    </location>
</feature>
<dbReference type="Gene3D" id="3.30.450.40">
    <property type="match status" value="1"/>
</dbReference>
<dbReference type="EMBL" id="FCNV02000001">
    <property type="protein sequence ID" value="SAL17808.1"/>
    <property type="molecule type" value="Genomic_DNA"/>
</dbReference>